<dbReference type="AlphaFoldDB" id="A0A8J5BRY7"/>
<dbReference type="GO" id="GO:0070772">
    <property type="term" value="C:PAS complex"/>
    <property type="evidence" value="ECO:0007669"/>
    <property type="project" value="InterPro"/>
</dbReference>
<dbReference type="SUPFAM" id="SSF48371">
    <property type="entry name" value="ARM repeat"/>
    <property type="match status" value="1"/>
</dbReference>
<dbReference type="Proteomes" id="UP000734854">
    <property type="component" value="Unassembled WGS sequence"/>
</dbReference>
<comment type="caution">
    <text evidence="1">The sequence shown here is derived from an EMBL/GenBank/DDBJ whole genome shotgun (WGS) entry which is preliminary data.</text>
</comment>
<dbReference type="GO" id="GO:0006661">
    <property type="term" value="P:phosphatidylinositol biosynthetic process"/>
    <property type="evidence" value="ECO:0007669"/>
    <property type="project" value="InterPro"/>
</dbReference>
<keyword evidence="2" id="KW-1185">Reference proteome</keyword>
<dbReference type="PANTHER" id="PTHR16023">
    <property type="entry name" value="TAX1 BINDING PROTEIN-RELATED"/>
    <property type="match status" value="1"/>
</dbReference>
<accession>A0A8J5BRY7</accession>
<reference evidence="1 2" key="1">
    <citation type="submission" date="2020-08" db="EMBL/GenBank/DDBJ databases">
        <title>Plant Genome Project.</title>
        <authorList>
            <person name="Zhang R.-G."/>
        </authorList>
    </citation>
    <scope>NUCLEOTIDE SEQUENCE [LARGE SCALE GENOMIC DNA]</scope>
    <source>
        <tissue evidence="1">Rhizome</tissue>
    </source>
</reference>
<dbReference type="InterPro" id="IPR016024">
    <property type="entry name" value="ARM-type_fold"/>
</dbReference>
<organism evidence="1 2">
    <name type="scientific">Zingiber officinale</name>
    <name type="common">Ginger</name>
    <name type="synonym">Amomum zingiber</name>
    <dbReference type="NCBI Taxonomy" id="94328"/>
    <lineage>
        <taxon>Eukaryota</taxon>
        <taxon>Viridiplantae</taxon>
        <taxon>Streptophyta</taxon>
        <taxon>Embryophyta</taxon>
        <taxon>Tracheophyta</taxon>
        <taxon>Spermatophyta</taxon>
        <taxon>Magnoliopsida</taxon>
        <taxon>Liliopsida</taxon>
        <taxon>Zingiberales</taxon>
        <taxon>Zingiberaceae</taxon>
        <taxon>Zingiber</taxon>
    </lineage>
</organism>
<sequence length="129" mass="14124">MADSSSLIPAGVLLDLGDQILEKQQNAAREIAVIIKQFALSGEHDKISAVINLLTSKFALSPQANLRKINEFVKLGVEKLEPYYAEILGVISPYMSDEKEEIRVAACEINEAIRSIHANPADGCKKDDD</sequence>
<evidence type="ECO:0000313" key="2">
    <source>
        <dbReference type="Proteomes" id="UP000734854"/>
    </source>
</evidence>
<dbReference type="InterPro" id="IPR026825">
    <property type="entry name" value="Vac14"/>
</dbReference>
<protein>
    <submittedName>
        <fullName evidence="1">Uncharacterized protein</fullName>
    </submittedName>
</protein>
<dbReference type="EMBL" id="JACMSC010000215">
    <property type="protein sequence ID" value="KAG6465976.1"/>
    <property type="molecule type" value="Genomic_DNA"/>
</dbReference>
<name>A0A8J5BRY7_ZINOF</name>
<dbReference type="PANTHER" id="PTHR16023:SF0">
    <property type="entry name" value="PROTEIN VAC14 HOMOLOG"/>
    <property type="match status" value="1"/>
</dbReference>
<evidence type="ECO:0000313" key="1">
    <source>
        <dbReference type="EMBL" id="KAG6465976.1"/>
    </source>
</evidence>
<gene>
    <name evidence="1" type="ORF">ZIOFF_076201</name>
</gene>
<dbReference type="GO" id="GO:0010008">
    <property type="term" value="C:endosome membrane"/>
    <property type="evidence" value="ECO:0007669"/>
    <property type="project" value="TreeGrafter"/>
</dbReference>
<proteinExistence type="predicted"/>